<accession>A0A034V2K8</accession>
<evidence type="ECO:0000313" key="1">
    <source>
        <dbReference type="EMBL" id="JAC35773.1"/>
    </source>
</evidence>
<sequence length="108" mass="12350">GRKKDLRDRLLTFHGLLNDDDESDSEVETARSRCESVSSRVQELPSAHHFSFRDIEESLTLFNGTDSQGVNQWVQSFEENAQTVGWSNVQKFIYAKQLLRGAAKSFVR</sequence>
<protein>
    <submittedName>
        <fullName evidence="1">Uncharacterized protein</fullName>
    </submittedName>
</protein>
<name>A0A034V2K8_BACDO</name>
<dbReference type="AlphaFoldDB" id="A0A034V2K8"/>
<reference evidence="1" key="1">
    <citation type="journal article" date="2014" name="BMC Genomics">
        <title>Characterizing the developmental transcriptome of the oriental fruit fly, Bactrocera dorsalis (Diptera: Tephritidae) through comparative genomic analysis with Drosophila melanogaster utilizing modENCODE datasets.</title>
        <authorList>
            <person name="Geib S.M."/>
            <person name="Calla B."/>
            <person name="Hall B."/>
            <person name="Hou S."/>
            <person name="Manoukis N.C."/>
        </authorList>
    </citation>
    <scope>NUCLEOTIDE SEQUENCE</scope>
    <source>
        <strain evidence="1">Punador</strain>
    </source>
</reference>
<dbReference type="EMBL" id="GAKP01023183">
    <property type="protein sequence ID" value="JAC35773.1"/>
    <property type="molecule type" value="Transcribed_RNA"/>
</dbReference>
<proteinExistence type="predicted"/>
<feature type="non-terminal residue" evidence="1">
    <location>
        <position position="108"/>
    </location>
</feature>
<feature type="non-terminal residue" evidence="1">
    <location>
        <position position="1"/>
    </location>
</feature>
<organism evidence="1">
    <name type="scientific">Bactrocera dorsalis</name>
    <name type="common">Oriental fruit fly</name>
    <name type="synonym">Dacus dorsalis</name>
    <dbReference type="NCBI Taxonomy" id="27457"/>
    <lineage>
        <taxon>Eukaryota</taxon>
        <taxon>Metazoa</taxon>
        <taxon>Ecdysozoa</taxon>
        <taxon>Arthropoda</taxon>
        <taxon>Hexapoda</taxon>
        <taxon>Insecta</taxon>
        <taxon>Pterygota</taxon>
        <taxon>Neoptera</taxon>
        <taxon>Endopterygota</taxon>
        <taxon>Diptera</taxon>
        <taxon>Brachycera</taxon>
        <taxon>Muscomorpha</taxon>
        <taxon>Tephritoidea</taxon>
        <taxon>Tephritidae</taxon>
        <taxon>Bactrocera</taxon>
        <taxon>Bactrocera</taxon>
    </lineage>
</organism>
<dbReference type="OrthoDB" id="3863715at2759"/>